<dbReference type="GO" id="GO:0005737">
    <property type="term" value="C:cytoplasm"/>
    <property type="evidence" value="ECO:0007669"/>
    <property type="project" value="UniProtKB-SubCell"/>
</dbReference>
<comment type="caution">
    <text evidence="6">The sequence shown here is derived from an EMBL/GenBank/DDBJ whole genome shotgun (WGS) entry which is preliminary data.</text>
</comment>
<evidence type="ECO:0000256" key="4">
    <source>
        <dbReference type="ARBA" id="ARBA00022845"/>
    </source>
</evidence>
<dbReference type="GO" id="GO:0043023">
    <property type="term" value="F:ribosomal large subunit binding"/>
    <property type="evidence" value="ECO:0007669"/>
    <property type="project" value="TreeGrafter"/>
</dbReference>
<evidence type="ECO:0000256" key="5">
    <source>
        <dbReference type="HAMAP-Rule" id="MF_01477"/>
    </source>
</evidence>
<dbReference type="OrthoDB" id="9793681at2"/>
<proteinExistence type="inferred from homology"/>
<keyword evidence="3 5" id="KW-0678">Repressor</keyword>
<evidence type="ECO:0000256" key="1">
    <source>
        <dbReference type="ARBA" id="ARBA00010574"/>
    </source>
</evidence>
<comment type="function">
    <text evidence="5">Functions as a ribosomal silencing factor. Interacts with ribosomal protein uL14 (rplN), blocking formation of intersubunit bridge B8. Prevents association of the 30S and 50S ribosomal subunits and the formation of functional ribosomes, thus repressing translation.</text>
</comment>
<dbReference type="GO" id="GO:0042256">
    <property type="term" value="P:cytosolic ribosome assembly"/>
    <property type="evidence" value="ECO:0007669"/>
    <property type="project" value="UniProtKB-UniRule"/>
</dbReference>
<comment type="subunit">
    <text evidence="5">Interacts with ribosomal protein uL14 (rplN).</text>
</comment>
<dbReference type="RefSeq" id="WP_120193438.1">
    <property type="nucleotide sequence ID" value="NZ_RAPK01000009.1"/>
</dbReference>
<dbReference type="Proteomes" id="UP000285120">
    <property type="component" value="Unassembled WGS sequence"/>
</dbReference>
<dbReference type="HAMAP" id="MF_01477">
    <property type="entry name" value="Iojap_RsfS"/>
    <property type="match status" value="1"/>
</dbReference>
<dbReference type="AlphaFoldDB" id="A0A419V3K2"/>
<evidence type="ECO:0000256" key="2">
    <source>
        <dbReference type="ARBA" id="ARBA00022490"/>
    </source>
</evidence>
<dbReference type="PANTHER" id="PTHR21043:SF0">
    <property type="entry name" value="MITOCHONDRIAL ASSEMBLY OF RIBOSOMAL LARGE SUBUNIT PROTEIN 1"/>
    <property type="match status" value="1"/>
</dbReference>
<gene>
    <name evidence="5" type="primary">rsfS</name>
    <name evidence="6" type="ORF">ATL39_2256</name>
</gene>
<comment type="similarity">
    <text evidence="1 5">Belongs to the Iojap/RsfS family.</text>
</comment>
<dbReference type="GO" id="GO:0017148">
    <property type="term" value="P:negative regulation of translation"/>
    <property type="evidence" value="ECO:0007669"/>
    <property type="project" value="UniProtKB-UniRule"/>
</dbReference>
<name>A0A419V3K2_9BACL</name>
<dbReference type="GO" id="GO:0090071">
    <property type="term" value="P:negative regulation of ribosome biogenesis"/>
    <property type="evidence" value="ECO:0007669"/>
    <property type="project" value="UniProtKB-UniRule"/>
</dbReference>
<dbReference type="Pfam" id="PF02410">
    <property type="entry name" value="RsfS"/>
    <property type="match status" value="1"/>
</dbReference>
<accession>A0A419V3K2</accession>
<protein>
    <recommendedName>
        <fullName evidence="5">Ribosomal silencing factor RsfS</fullName>
    </recommendedName>
</protein>
<evidence type="ECO:0000256" key="3">
    <source>
        <dbReference type="ARBA" id="ARBA00022491"/>
    </source>
</evidence>
<dbReference type="InterPro" id="IPR004394">
    <property type="entry name" value="Iojap/RsfS/C7orf30"/>
</dbReference>
<dbReference type="EMBL" id="RAPK01000009">
    <property type="protein sequence ID" value="RKD73054.1"/>
    <property type="molecule type" value="Genomic_DNA"/>
</dbReference>
<dbReference type="InterPro" id="IPR043519">
    <property type="entry name" value="NT_sf"/>
</dbReference>
<reference evidence="6 7" key="1">
    <citation type="submission" date="2018-09" db="EMBL/GenBank/DDBJ databases">
        <title>Genomic Encyclopedia of Archaeal and Bacterial Type Strains, Phase II (KMG-II): from individual species to whole genera.</title>
        <authorList>
            <person name="Goeker M."/>
        </authorList>
    </citation>
    <scope>NUCLEOTIDE SEQUENCE [LARGE SCALE GENOMIC DNA]</scope>
    <source>
        <strain evidence="6 7">DSM 17008</strain>
    </source>
</reference>
<keyword evidence="7" id="KW-1185">Reference proteome</keyword>
<dbReference type="NCBIfam" id="TIGR00090">
    <property type="entry name" value="rsfS_iojap_ybeB"/>
    <property type="match status" value="1"/>
</dbReference>
<dbReference type="FunFam" id="3.30.460.10:FF:000015">
    <property type="entry name" value="Ribosomal silencing factor RsfS"/>
    <property type="match status" value="1"/>
</dbReference>
<dbReference type="SUPFAM" id="SSF81301">
    <property type="entry name" value="Nucleotidyltransferase"/>
    <property type="match status" value="1"/>
</dbReference>
<evidence type="ECO:0000313" key="6">
    <source>
        <dbReference type="EMBL" id="RKD73054.1"/>
    </source>
</evidence>
<comment type="subcellular location">
    <subcellularLocation>
        <location evidence="5">Cytoplasm</location>
    </subcellularLocation>
</comment>
<sequence>MKSNEILESAIRSADEKKAENIVALNMQGISTMADYFVIASGQSYKQVQSIAREIRKNALENEYEVKRMEGFDEGKWILIDIGDVIVHVFHEEERMYYNLEKLWGDAPEVEIEKVLS</sequence>
<keyword evidence="4 5" id="KW-0810">Translation regulation</keyword>
<dbReference type="PANTHER" id="PTHR21043">
    <property type="entry name" value="IOJAP SUPERFAMILY ORTHOLOG"/>
    <property type="match status" value="1"/>
</dbReference>
<dbReference type="Gene3D" id="3.30.460.10">
    <property type="entry name" value="Beta Polymerase, domain 2"/>
    <property type="match status" value="1"/>
</dbReference>
<organism evidence="6 7">
    <name type="scientific">Sinobaca qinghaiensis</name>
    <dbReference type="NCBI Taxonomy" id="342944"/>
    <lineage>
        <taxon>Bacteria</taxon>
        <taxon>Bacillati</taxon>
        <taxon>Bacillota</taxon>
        <taxon>Bacilli</taxon>
        <taxon>Bacillales</taxon>
        <taxon>Sporolactobacillaceae</taxon>
        <taxon>Sinobaca</taxon>
    </lineage>
</organism>
<keyword evidence="2 5" id="KW-0963">Cytoplasm</keyword>
<evidence type="ECO:0000313" key="7">
    <source>
        <dbReference type="Proteomes" id="UP000285120"/>
    </source>
</evidence>